<reference evidence="8" key="1">
    <citation type="journal article" date="2023" name="Int. J. Syst. Evol. Microbiol.">
        <title>&lt;i&gt;Holtiella tumoricola&lt;/i&gt; gen. nov. sp. nov., isolated from a human clinical sample.</title>
        <authorList>
            <person name="Allen-Vercoe E."/>
            <person name="Daigneault M.C."/>
            <person name="Vancuren S.J."/>
            <person name="Cochrane K."/>
            <person name="O'Neal L.L."/>
            <person name="Sankaranarayanan K."/>
            <person name="Lawson P.A."/>
        </authorList>
    </citation>
    <scope>NUCLEOTIDE SEQUENCE</scope>
    <source>
        <strain evidence="8">CC70A</strain>
    </source>
</reference>
<sequence>MKAGSQHVMEKIATFIVDKRNLFFLLYLFAIIFSIYAMGWVQVENDITAYLAEDTETRQGVEIMEREFTTFGSAKVMLANISYDHAKEIASKIERIEGVSGVTLEQEDKYYQNASALIEVSFKGTDKDEISLAAMEKIREVIAPYDSYVSTTIGVDTAKQLADEMQVIVVIAAVIIVLVLFFTSKSYGEIPVVILTFGVAALLNMGTNFLLGKISFISNSVAVVLQLALAIDYAIILCHRFTEEHETLPVREACIAALAKAIPEIASSSLTTMSGLFALVFMHFRIGGDLAVVLIKAIILSLLSVFTLMPGLLIVFSKFIDKTQHRNFIPSIRGLGKFAVKTRYVIPPVFVILVLASFVFFNRCPFSFGVADLRAPRRNAVQMAEDKVNDTFGKNNMLALIVPSGDYISEGKLLKELERYDEVDSTLGLATTEAMDDYVLTDYLTPRAFSELIDLDYEVAQLLYAAYAVNDEDYGKIVSDIGEYSVPLIDMFMFLYDQVDKGYVTLENELQEELEDLHSQLTDAKKQLMSEDYSRMLIYLNLPEESEETFAFLDTIHEVAAKYYDEDVYIVGNSTSNYDLSSTFATDNLVISILSALFVILILMFTFKSAGLPVLLIIVIQASIWMNFSFPYLQNKPLFFLGYLVVSSIQMGANIDYAIVITSRYMTLKKTLPIKKAIVEALNQSFPTILTSGVILASAGIVISQLSTDGTIAALGLCIGRGTIISMILVIFVLPQILLLGDSIIERTTFAQKKSTLVQERTGKWLVNGRVRGYVSGVVDMEMKGVLEGDLKAMVSTGEVEEIEEETAHV</sequence>
<evidence type="ECO:0000256" key="1">
    <source>
        <dbReference type="ARBA" id="ARBA00004651"/>
    </source>
</evidence>
<name>A0AA42J2T6_9FIRM</name>
<keyword evidence="2" id="KW-1003">Cell membrane</keyword>
<evidence type="ECO:0000256" key="4">
    <source>
        <dbReference type="ARBA" id="ARBA00022989"/>
    </source>
</evidence>
<proteinExistence type="predicted"/>
<feature type="transmembrane region" description="Helical" evidence="6">
    <location>
        <begin position="712"/>
        <end position="734"/>
    </location>
</feature>
<evidence type="ECO:0000313" key="8">
    <source>
        <dbReference type="EMBL" id="MDA3733548.1"/>
    </source>
</evidence>
<evidence type="ECO:0000259" key="7">
    <source>
        <dbReference type="Pfam" id="PF03176"/>
    </source>
</evidence>
<dbReference type="Pfam" id="PF03176">
    <property type="entry name" value="MMPL"/>
    <property type="match status" value="2"/>
</dbReference>
<dbReference type="RefSeq" id="WP_271013358.1">
    <property type="nucleotide sequence ID" value="NZ_JAQIFT010000065.1"/>
</dbReference>
<comment type="caution">
    <text evidence="8">The sequence shown here is derived from an EMBL/GenBank/DDBJ whole genome shotgun (WGS) entry which is preliminary data.</text>
</comment>
<feature type="transmembrane region" description="Helical" evidence="6">
    <location>
        <begin position="614"/>
        <end position="633"/>
    </location>
</feature>
<feature type="transmembrane region" description="Helical" evidence="6">
    <location>
        <begin position="165"/>
        <end position="183"/>
    </location>
</feature>
<keyword evidence="4 6" id="KW-1133">Transmembrane helix</keyword>
<dbReference type="AlphaFoldDB" id="A0AA42J2T6"/>
<feature type="transmembrane region" description="Helical" evidence="6">
    <location>
        <begin position="21"/>
        <end position="41"/>
    </location>
</feature>
<feature type="transmembrane region" description="Helical" evidence="6">
    <location>
        <begin position="190"/>
        <end position="211"/>
    </location>
</feature>
<dbReference type="SUPFAM" id="SSF82866">
    <property type="entry name" value="Multidrug efflux transporter AcrB transmembrane domain"/>
    <property type="match status" value="2"/>
</dbReference>
<evidence type="ECO:0000313" key="9">
    <source>
        <dbReference type="Proteomes" id="UP001169242"/>
    </source>
</evidence>
<dbReference type="PANTHER" id="PTHR33406">
    <property type="entry name" value="MEMBRANE PROTEIN MJ1562-RELATED"/>
    <property type="match status" value="1"/>
</dbReference>
<dbReference type="InterPro" id="IPR004869">
    <property type="entry name" value="MMPL_dom"/>
</dbReference>
<dbReference type="EMBL" id="JAQIFT010000065">
    <property type="protein sequence ID" value="MDA3733548.1"/>
    <property type="molecule type" value="Genomic_DNA"/>
</dbReference>
<evidence type="ECO:0000256" key="2">
    <source>
        <dbReference type="ARBA" id="ARBA00022475"/>
    </source>
</evidence>
<feature type="transmembrane region" description="Helical" evidence="6">
    <location>
        <begin position="344"/>
        <end position="361"/>
    </location>
</feature>
<feature type="transmembrane region" description="Helical" evidence="6">
    <location>
        <begin position="217"/>
        <end position="238"/>
    </location>
</feature>
<dbReference type="InterPro" id="IPR050545">
    <property type="entry name" value="Mycobact_MmpL"/>
</dbReference>
<feature type="transmembrane region" description="Helical" evidence="6">
    <location>
        <begin position="589"/>
        <end position="607"/>
    </location>
</feature>
<dbReference type="PANTHER" id="PTHR33406:SF13">
    <property type="entry name" value="MEMBRANE PROTEIN YDFJ"/>
    <property type="match status" value="1"/>
</dbReference>
<evidence type="ECO:0000256" key="5">
    <source>
        <dbReference type="ARBA" id="ARBA00023136"/>
    </source>
</evidence>
<feature type="domain" description="Membrane transport protein MMPL" evidence="7">
    <location>
        <begin position="115"/>
        <end position="320"/>
    </location>
</feature>
<evidence type="ECO:0000256" key="6">
    <source>
        <dbReference type="SAM" id="Phobius"/>
    </source>
</evidence>
<accession>A0AA42J2T6</accession>
<organism evidence="8 9">
    <name type="scientific">Holtiella tumoricola</name>
    <dbReference type="NCBI Taxonomy" id="3018743"/>
    <lineage>
        <taxon>Bacteria</taxon>
        <taxon>Bacillati</taxon>
        <taxon>Bacillota</taxon>
        <taxon>Clostridia</taxon>
        <taxon>Lachnospirales</taxon>
        <taxon>Cellulosilyticaceae</taxon>
        <taxon>Holtiella</taxon>
    </lineage>
</organism>
<protein>
    <submittedName>
        <fullName evidence="8">MMPL family transporter</fullName>
    </submittedName>
</protein>
<dbReference type="GO" id="GO:0005886">
    <property type="term" value="C:plasma membrane"/>
    <property type="evidence" value="ECO:0007669"/>
    <property type="project" value="UniProtKB-SubCell"/>
</dbReference>
<feature type="transmembrane region" description="Helical" evidence="6">
    <location>
        <begin position="265"/>
        <end position="284"/>
    </location>
</feature>
<dbReference type="Gene3D" id="1.20.1640.10">
    <property type="entry name" value="Multidrug efflux transporter AcrB transmembrane domain"/>
    <property type="match status" value="2"/>
</dbReference>
<feature type="transmembrane region" description="Helical" evidence="6">
    <location>
        <begin position="290"/>
        <end position="316"/>
    </location>
</feature>
<dbReference type="Proteomes" id="UP001169242">
    <property type="component" value="Unassembled WGS sequence"/>
</dbReference>
<keyword evidence="3 6" id="KW-0812">Transmembrane</keyword>
<keyword evidence="9" id="KW-1185">Reference proteome</keyword>
<feature type="transmembrane region" description="Helical" evidence="6">
    <location>
        <begin position="681"/>
        <end position="706"/>
    </location>
</feature>
<comment type="subcellular location">
    <subcellularLocation>
        <location evidence="1">Cell membrane</location>
        <topology evidence="1">Multi-pass membrane protein</topology>
    </subcellularLocation>
</comment>
<feature type="domain" description="Membrane transport protein MMPL" evidence="7">
    <location>
        <begin position="521"/>
        <end position="741"/>
    </location>
</feature>
<keyword evidence="5 6" id="KW-0472">Membrane</keyword>
<gene>
    <name evidence="8" type="ORF">PBV87_18880</name>
</gene>
<feature type="transmembrane region" description="Helical" evidence="6">
    <location>
        <begin position="639"/>
        <end position="660"/>
    </location>
</feature>
<evidence type="ECO:0000256" key="3">
    <source>
        <dbReference type="ARBA" id="ARBA00022692"/>
    </source>
</evidence>